<feature type="domain" description="Recombinase" evidence="3">
    <location>
        <begin position="57"/>
        <end position="218"/>
    </location>
</feature>
<evidence type="ECO:0000259" key="3">
    <source>
        <dbReference type="PROSITE" id="PS51737"/>
    </source>
</evidence>
<dbReference type="GO" id="GO:0000150">
    <property type="term" value="F:DNA strand exchange activity"/>
    <property type="evidence" value="ECO:0007669"/>
    <property type="project" value="InterPro"/>
</dbReference>
<dbReference type="RefSeq" id="WP_369265364.1">
    <property type="nucleotide sequence ID" value="NZ_CP163440.1"/>
</dbReference>
<dbReference type="GO" id="GO:0003677">
    <property type="term" value="F:DNA binding"/>
    <property type="evidence" value="ECO:0007669"/>
    <property type="project" value="UniProtKB-KW"/>
</dbReference>
<keyword evidence="1" id="KW-0238">DNA-binding</keyword>
<evidence type="ECO:0000256" key="1">
    <source>
        <dbReference type="ARBA" id="ARBA00023125"/>
    </source>
</evidence>
<organism evidence="4">
    <name type="scientific">Streptomyces sp. R35</name>
    <dbReference type="NCBI Taxonomy" id="3238630"/>
    <lineage>
        <taxon>Bacteria</taxon>
        <taxon>Bacillati</taxon>
        <taxon>Actinomycetota</taxon>
        <taxon>Actinomycetes</taxon>
        <taxon>Kitasatosporales</taxon>
        <taxon>Streptomycetaceae</taxon>
        <taxon>Streptomyces</taxon>
    </lineage>
</organism>
<dbReference type="InterPro" id="IPR038109">
    <property type="entry name" value="DNA_bind_recomb_sf"/>
</dbReference>
<protein>
    <submittedName>
        <fullName evidence="4">Recombinase family protein</fullName>
    </submittedName>
</protein>
<dbReference type="InterPro" id="IPR050639">
    <property type="entry name" value="SSR_resolvase"/>
</dbReference>
<dbReference type="PROSITE" id="PS51737">
    <property type="entry name" value="RECOMBINASE_DNA_BIND"/>
    <property type="match status" value="1"/>
</dbReference>
<dbReference type="InterPro" id="IPR011109">
    <property type="entry name" value="DNA_bind_recombinase_dom"/>
</dbReference>
<name>A0AB39SQ26_9ACTN</name>
<dbReference type="EMBL" id="CP163440">
    <property type="protein sequence ID" value="XDQ68568.1"/>
    <property type="molecule type" value="Genomic_DNA"/>
</dbReference>
<sequence>MPEVGGAIDPDNEAHDLIMSVFGGMSKGERNRIKIRVHSAMASQTLVEGRYLGGRPPYGYRLVDLGPHPNPGKAATGRRLYGLEPDPVAAPVVARIFTEYLRGLGIFAIAEGLTRHQIPSPSAHDPARNPHRDTRAWSKSAVRAILTNPRYTGRQVWNRQHKHESLLDIEDVTLGYTTTLRWNSKDKWVVSQRIVHTPLIDDETFAQAQDILASRTRTGPAHGVKRTQNLYVLRGALIHSACGRKMQGHWAHDEAYYRCRFPEEYALANHIHHPRNVYLRETWILPPLDDWLSKVFLPHRLNDTIDLMAGAAPRVGDEEEAAETARTVIADCDAKLATHRAALEAGADPALITQWIAETQARKARSEAEWRTMTKGPGARMTRDEIARLVRSISDLAAVVRQAETRDKAEIYRQLGLALTYDSGRQKVLVEMNLNQHSAATRGLPVGVRGGT</sequence>
<evidence type="ECO:0000313" key="4">
    <source>
        <dbReference type="EMBL" id="XDQ68568.1"/>
    </source>
</evidence>
<reference evidence="4" key="1">
    <citation type="submission" date="2024-07" db="EMBL/GenBank/DDBJ databases">
        <authorList>
            <person name="Yu S.T."/>
        </authorList>
    </citation>
    <scope>NUCLEOTIDE SEQUENCE</scope>
    <source>
        <strain evidence="4">R35</strain>
    </source>
</reference>
<dbReference type="PANTHER" id="PTHR30461:SF2">
    <property type="entry name" value="SERINE RECOMBINASE PINE-RELATED"/>
    <property type="match status" value="1"/>
</dbReference>
<proteinExistence type="predicted"/>
<dbReference type="Pfam" id="PF07508">
    <property type="entry name" value="Recombinase"/>
    <property type="match status" value="1"/>
</dbReference>
<evidence type="ECO:0000256" key="2">
    <source>
        <dbReference type="ARBA" id="ARBA00023172"/>
    </source>
</evidence>
<gene>
    <name evidence="4" type="ORF">AB5J50_10860</name>
</gene>
<dbReference type="AlphaFoldDB" id="A0AB39SQ26"/>
<dbReference type="PANTHER" id="PTHR30461">
    <property type="entry name" value="DNA-INVERTASE FROM LAMBDOID PROPHAGE"/>
    <property type="match status" value="1"/>
</dbReference>
<keyword evidence="2" id="KW-0233">DNA recombination</keyword>
<accession>A0AB39SQ26</accession>
<dbReference type="Gene3D" id="3.90.1750.20">
    <property type="entry name" value="Putative Large Serine Recombinase, Chain B, Domain 2"/>
    <property type="match status" value="1"/>
</dbReference>